<dbReference type="Proteomes" id="UP000280861">
    <property type="component" value="Unassembled WGS sequence"/>
</dbReference>
<keyword evidence="3" id="KW-1185">Reference proteome</keyword>
<reference evidence="2 3" key="1">
    <citation type="submission" date="2018-11" db="EMBL/GenBank/DDBJ databases">
        <authorList>
            <person name="Criscuolo A."/>
        </authorList>
    </citation>
    <scope>NUCLEOTIDE SEQUENCE [LARGE SCALE GENOMIC DNA]</scope>
    <source>
        <strain evidence="2">AT11b</strain>
    </source>
</reference>
<feature type="compositionally biased region" description="Polar residues" evidence="1">
    <location>
        <begin position="163"/>
        <end position="176"/>
    </location>
</feature>
<gene>
    <name evidence="2" type="ORF">PSET11_00164</name>
</gene>
<evidence type="ECO:0000313" key="3">
    <source>
        <dbReference type="Proteomes" id="UP000280861"/>
    </source>
</evidence>
<protein>
    <submittedName>
        <fullName evidence="2">Uncharacterized protein</fullName>
    </submittedName>
</protein>
<feature type="region of interest" description="Disordered" evidence="1">
    <location>
        <begin position="163"/>
        <end position="228"/>
    </location>
</feature>
<name>A0A3P5WD05_9MICC</name>
<dbReference type="EMBL" id="UXAU01000009">
    <property type="protein sequence ID" value="VDC18298.1"/>
    <property type="molecule type" value="Genomic_DNA"/>
</dbReference>
<evidence type="ECO:0000256" key="1">
    <source>
        <dbReference type="SAM" id="MobiDB-lite"/>
    </source>
</evidence>
<dbReference type="AlphaFoldDB" id="A0A3P5WD05"/>
<accession>A0A3P5WD05</accession>
<organism evidence="2 3">
    <name type="scientific">Arthrobacter ulcerisalmonis</name>
    <dbReference type="NCBI Taxonomy" id="2483813"/>
    <lineage>
        <taxon>Bacteria</taxon>
        <taxon>Bacillati</taxon>
        <taxon>Actinomycetota</taxon>
        <taxon>Actinomycetes</taxon>
        <taxon>Micrococcales</taxon>
        <taxon>Micrococcaceae</taxon>
        <taxon>Arthrobacter</taxon>
    </lineage>
</organism>
<sequence length="228" mass="24083">MVLGDGPAVQEARRNRSYPLRYRLQPPRVEAPVQSGEFQCEGLLPAVVDVMATEPLSKALVVADGAARIFRADGFIPMCGSLADAPGLQELVAAQPSASAQARAHRVAALASPLVESVGESFSRAVFETLGFDQPNLQQNFQDRQGFVGRSDFWWPGANLVGSSTASRSTSKQPVSPESAPRKPSTGRNSARTGSGRWATALSAGAGRISRQPTAQAASVNTHTVDNL</sequence>
<feature type="compositionally biased region" description="Polar residues" evidence="1">
    <location>
        <begin position="211"/>
        <end position="228"/>
    </location>
</feature>
<proteinExistence type="predicted"/>
<evidence type="ECO:0000313" key="2">
    <source>
        <dbReference type="EMBL" id="VDC18298.1"/>
    </source>
</evidence>